<organism evidence="2 3">
    <name type="scientific">Gordonia phage Pupper</name>
    <dbReference type="NCBI Taxonomy" id="2571249"/>
    <lineage>
        <taxon>Viruses</taxon>
        <taxon>Duplodnaviria</taxon>
        <taxon>Heunggongvirae</taxon>
        <taxon>Uroviricota</taxon>
        <taxon>Caudoviricetes</taxon>
        <taxon>Puppervirus</taxon>
        <taxon>Puppervirus Pupper</taxon>
    </lineage>
</organism>
<keyword evidence="3" id="KW-1185">Reference proteome</keyword>
<name>A0A4Y6EIY9_9CAUD</name>
<dbReference type="Proteomes" id="UP000318375">
    <property type="component" value="Segment"/>
</dbReference>
<evidence type="ECO:0000313" key="3">
    <source>
        <dbReference type="Proteomes" id="UP000318375"/>
    </source>
</evidence>
<proteinExistence type="predicted"/>
<protein>
    <submittedName>
        <fullName evidence="2">Uncharacterized protein</fullName>
    </submittedName>
</protein>
<gene>
    <name evidence="2" type="primary">212</name>
    <name evidence="2" type="ORF">SEA_PUPPER_212</name>
</gene>
<accession>A0A4Y6EIY9</accession>
<reference evidence="2 3" key="1">
    <citation type="submission" date="2019-05" db="EMBL/GenBank/DDBJ databases">
        <authorList>
            <person name="Pope W.H."/>
            <person name="Garlena R.A."/>
            <person name="Russell D.A."/>
            <person name="Jacobs-Sera D."/>
            <person name="Hatfull G.F."/>
        </authorList>
    </citation>
    <scope>NUCLEOTIDE SEQUENCE [LARGE SCALE GENOMIC DNA]</scope>
</reference>
<dbReference type="GeneID" id="64766231"/>
<dbReference type="RefSeq" id="YP_010059000.1">
    <property type="nucleotide sequence ID" value="NC_054723.1"/>
</dbReference>
<feature type="compositionally biased region" description="Polar residues" evidence="1">
    <location>
        <begin position="229"/>
        <end position="238"/>
    </location>
</feature>
<feature type="region of interest" description="Disordered" evidence="1">
    <location>
        <begin position="203"/>
        <end position="238"/>
    </location>
</feature>
<sequence>MTAGKRLERMIAAEKVTRSALAQTKLTDQESADLDALVKYFRAQGIANATRSSILRASLVETIRSWREEVEAPVSTNPVTVRDYATETLQPRGFVSSASTRVAICRNCKRAVHQLTTSGVEGPWVHSSPIDNLRWCPRDVGGVMVNQEADPDETTIYPPQRPAPIPLPEVSFRRGYCENCQEAVREKLDGSWEHTETTLHPTYCYQGPGFRPAPPPPKGPAPQRLSAHPKQSSIYPPG</sequence>
<feature type="compositionally biased region" description="Pro residues" evidence="1">
    <location>
        <begin position="211"/>
        <end position="220"/>
    </location>
</feature>
<evidence type="ECO:0000313" key="2">
    <source>
        <dbReference type="EMBL" id="QDF18698.1"/>
    </source>
</evidence>
<dbReference type="EMBL" id="MK977695">
    <property type="protein sequence ID" value="QDF18698.1"/>
    <property type="molecule type" value="Genomic_DNA"/>
</dbReference>
<dbReference type="KEGG" id="vg:64766231"/>
<evidence type="ECO:0000256" key="1">
    <source>
        <dbReference type="SAM" id="MobiDB-lite"/>
    </source>
</evidence>